<dbReference type="AlphaFoldDB" id="A0ABD3MU23"/>
<reference evidence="2 3" key="1">
    <citation type="submission" date="2024-10" db="EMBL/GenBank/DDBJ databases">
        <title>Updated reference genomes for cyclostephanoid diatoms.</title>
        <authorList>
            <person name="Roberts W.R."/>
            <person name="Alverson A.J."/>
        </authorList>
    </citation>
    <scope>NUCLEOTIDE SEQUENCE [LARGE SCALE GENOMIC DNA]</scope>
    <source>
        <strain evidence="2 3">AJA276-08</strain>
    </source>
</reference>
<feature type="region of interest" description="Disordered" evidence="1">
    <location>
        <begin position="314"/>
        <end position="341"/>
    </location>
</feature>
<keyword evidence="3" id="KW-1185">Reference proteome</keyword>
<feature type="region of interest" description="Disordered" evidence="1">
    <location>
        <begin position="223"/>
        <end position="269"/>
    </location>
</feature>
<evidence type="ECO:0000313" key="2">
    <source>
        <dbReference type="EMBL" id="KAL3766937.1"/>
    </source>
</evidence>
<evidence type="ECO:0000313" key="3">
    <source>
        <dbReference type="Proteomes" id="UP001530315"/>
    </source>
</evidence>
<accession>A0ABD3MU23</accession>
<feature type="region of interest" description="Disordered" evidence="1">
    <location>
        <begin position="167"/>
        <end position="201"/>
    </location>
</feature>
<name>A0ABD3MU23_9STRA</name>
<feature type="compositionally biased region" description="Gly residues" evidence="1">
    <location>
        <begin position="454"/>
        <end position="467"/>
    </location>
</feature>
<feature type="compositionally biased region" description="Pro residues" evidence="1">
    <location>
        <begin position="319"/>
        <end position="329"/>
    </location>
</feature>
<gene>
    <name evidence="2" type="ORF">ACHAW5_011156</name>
</gene>
<proteinExistence type="predicted"/>
<evidence type="ECO:0000256" key="1">
    <source>
        <dbReference type="SAM" id="MobiDB-lite"/>
    </source>
</evidence>
<protein>
    <recommendedName>
        <fullName evidence="4">Galectin</fullName>
    </recommendedName>
</protein>
<dbReference type="EMBL" id="JALLAZ020001717">
    <property type="protein sequence ID" value="KAL3766937.1"/>
    <property type="molecule type" value="Genomic_DNA"/>
</dbReference>
<evidence type="ECO:0008006" key="4">
    <source>
        <dbReference type="Google" id="ProtNLM"/>
    </source>
</evidence>
<sequence>MLVWSLLTGKAHIYVDSREIYRHEPVEPSVFNPFAASFHRGFDLPDHRHNGRHRLDIRCYARTPLGARNMVVNDSGETFRQYDLSVDGLSYFSMPAVYELGTDRMWEKVSRWGMLRSEGGEGDNAGGWGGGVRGGERRHIAHDAENDGAFEGKGRLVDEYYFDKASKRTSPAHHSYGRGGSISKSEHKAMSPRSESDEERMVRIATEASLREWEESRRIVRPRAVESQPRRGSSEENDGSYGNGRSKDDNNNRHAKRGNNSNKLTSIGEDDLIDFGDDDGTPKYVFPGNFERPADFSAMDDDITTASFAANAAWDVNGAPPPPRPPIPPARSSAGRLHPAQEQPCWDPTFRSQQPWSSAGTISSNPITPRGMMHASDASFAVPPPPTWDDYNNAFGGSSINAGVSNPMMSPMSTSSIGMASPMAQHLNQPMATTTQYGMQQAPQWQSQSFGPPGGGGGAVFVGGPSMGGASQMGSSANFDPMRVNPFPY</sequence>
<comment type="caution">
    <text evidence="2">The sequence shown here is derived from an EMBL/GenBank/DDBJ whole genome shotgun (WGS) entry which is preliminary data.</text>
</comment>
<dbReference type="Proteomes" id="UP001530315">
    <property type="component" value="Unassembled WGS sequence"/>
</dbReference>
<feature type="compositionally biased region" description="Low complexity" evidence="1">
    <location>
        <begin position="468"/>
        <end position="477"/>
    </location>
</feature>
<organism evidence="2 3">
    <name type="scientific">Stephanodiscus triporus</name>
    <dbReference type="NCBI Taxonomy" id="2934178"/>
    <lineage>
        <taxon>Eukaryota</taxon>
        <taxon>Sar</taxon>
        <taxon>Stramenopiles</taxon>
        <taxon>Ochrophyta</taxon>
        <taxon>Bacillariophyta</taxon>
        <taxon>Coscinodiscophyceae</taxon>
        <taxon>Thalassiosirophycidae</taxon>
        <taxon>Stephanodiscales</taxon>
        <taxon>Stephanodiscaceae</taxon>
        <taxon>Stephanodiscus</taxon>
    </lineage>
</organism>
<feature type="region of interest" description="Disordered" evidence="1">
    <location>
        <begin position="454"/>
        <end position="480"/>
    </location>
</feature>